<reference evidence="1" key="1">
    <citation type="submission" date="2021-05" db="EMBL/GenBank/DDBJ databases">
        <authorList>
            <person name="Tanabe Y."/>
        </authorList>
    </citation>
    <scope>NUCLEOTIDE SEQUENCE</scope>
    <source>
        <strain evidence="1">BOTRYCO-1</strain>
    </source>
</reference>
<dbReference type="GO" id="GO:0016787">
    <property type="term" value="F:hydrolase activity"/>
    <property type="evidence" value="ECO:0007669"/>
    <property type="project" value="UniProtKB-KW"/>
</dbReference>
<dbReference type="InterPro" id="IPR029062">
    <property type="entry name" value="Class_I_gatase-like"/>
</dbReference>
<dbReference type="InterPro" id="IPR011697">
    <property type="entry name" value="Peptidase_C26"/>
</dbReference>
<reference evidence="1" key="2">
    <citation type="journal article" date="2023" name="ISME Commun">
        <title>Characterization of a bloom-associated alphaproteobacterial lineage, 'Candidatus Phycosocius': insights into freshwater algal-bacterial interactions.</title>
        <authorList>
            <person name="Tanabe Y."/>
            <person name="Yamaguchi H."/>
            <person name="Yoshida M."/>
            <person name="Kai A."/>
            <person name="Okazaki Y."/>
        </authorList>
    </citation>
    <scope>NUCLEOTIDE SEQUENCE</scope>
    <source>
        <strain evidence="1">BOTRYCO-1</strain>
    </source>
</reference>
<evidence type="ECO:0000313" key="1">
    <source>
        <dbReference type="EMBL" id="GIU67607.1"/>
    </source>
</evidence>
<keyword evidence="2" id="KW-1185">Reference proteome</keyword>
<protein>
    <submittedName>
        <fullName evidence="1">Gamma-glutamyl-gamma-aminobutyrate hydrolase</fullName>
    </submittedName>
</protein>
<dbReference type="PANTHER" id="PTHR43235:SF1">
    <property type="entry name" value="GLUTAMINE AMIDOTRANSFERASE PB2B2.05-RELATED"/>
    <property type="match status" value="1"/>
</dbReference>
<dbReference type="SUPFAM" id="SSF52317">
    <property type="entry name" value="Class I glutamine amidotransferase-like"/>
    <property type="match status" value="1"/>
</dbReference>
<gene>
    <name evidence="1" type="ORF">PsB1_1761</name>
</gene>
<accession>A0ABQ4PX39</accession>
<dbReference type="PROSITE" id="PS51273">
    <property type="entry name" value="GATASE_TYPE_1"/>
    <property type="match status" value="1"/>
</dbReference>
<proteinExistence type="predicted"/>
<dbReference type="Gene3D" id="3.40.50.880">
    <property type="match status" value="1"/>
</dbReference>
<dbReference type="InterPro" id="IPR044668">
    <property type="entry name" value="PuuD-like"/>
</dbReference>
<dbReference type="PANTHER" id="PTHR43235">
    <property type="entry name" value="GLUTAMINE AMIDOTRANSFERASE PB2B2.05-RELATED"/>
    <property type="match status" value="1"/>
</dbReference>
<dbReference type="Pfam" id="PF07722">
    <property type="entry name" value="Peptidase_C26"/>
    <property type="match status" value="1"/>
</dbReference>
<keyword evidence="1" id="KW-0378">Hydrolase</keyword>
<dbReference type="Proteomes" id="UP001161064">
    <property type="component" value="Unassembled WGS sequence"/>
</dbReference>
<dbReference type="EMBL" id="BPFZ01000011">
    <property type="protein sequence ID" value="GIU67607.1"/>
    <property type="molecule type" value="Genomic_DNA"/>
</dbReference>
<name>A0ABQ4PX39_9PROT</name>
<evidence type="ECO:0000313" key="2">
    <source>
        <dbReference type="Proteomes" id="UP001161064"/>
    </source>
</evidence>
<organism evidence="1 2">
    <name type="scientific">Candidatus Phycosocius spiralis</name>
    <dbReference type="NCBI Taxonomy" id="2815099"/>
    <lineage>
        <taxon>Bacteria</taxon>
        <taxon>Pseudomonadati</taxon>
        <taxon>Pseudomonadota</taxon>
        <taxon>Alphaproteobacteria</taxon>
        <taxon>Caulobacterales</taxon>
        <taxon>Caulobacterales incertae sedis</taxon>
        <taxon>Candidatus Phycosocius</taxon>
    </lineage>
</organism>
<comment type="caution">
    <text evidence="1">The sequence shown here is derived from an EMBL/GenBank/DDBJ whole genome shotgun (WGS) entry which is preliminary data.</text>
</comment>
<sequence length="243" mass="26448">MGKAVLAIDHKPIIGIILDENTSQGATAYEAGKGYFRAIERAGGIGIGLSYSPDSVLFALRICAGLLSTGARIQFPADWYRADQTSQAPQSERFEIERALVEAFLLEDRPYLGICNGMQMLACLTGSLMSGDIARYTDGTIPHDDPTTRHEIDVIAGTKLHAIIGKDRLIVNSFHRECVVEVGAHLKVSAYSIDGIIEAVERADKSFALGIQWHGERLLDESEDAQAVFSAFVQACRIYAQCA</sequence>